<evidence type="ECO:0000313" key="3">
    <source>
        <dbReference type="Proteomes" id="UP000008022"/>
    </source>
</evidence>
<name>A0A0E0NFS1_ORYRU</name>
<dbReference type="HOGENOM" id="CLU_1899626_0_0_1"/>
<dbReference type="AlphaFoldDB" id="A0A0E0NFS1"/>
<dbReference type="EnsemblPlants" id="ORUFI02G19830.1">
    <property type="protein sequence ID" value="ORUFI02G19830.1"/>
    <property type="gene ID" value="ORUFI02G19830"/>
</dbReference>
<dbReference type="Proteomes" id="UP000008022">
    <property type="component" value="Unassembled WGS sequence"/>
</dbReference>
<reference evidence="2" key="2">
    <citation type="submission" date="2015-06" db="UniProtKB">
        <authorList>
            <consortium name="EnsemblPlants"/>
        </authorList>
    </citation>
    <scope>IDENTIFICATION</scope>
</reference>
<organism evidence="2 3">
    <name type="scientific">Oryza rufipogon</name>
    <name type="common">Brownbeard rice</name>
    <name type="synonym">Asian wild rice</name>
    <dbReference type="NCBI Taxonomy" id="4529"/>
    <lineage>
        <taxon>Eukaryota</taxon>
        <taxon>Viridiplantae</taxon>
        <taxon>Streptophyta</taxon>
        <taxon>Embryophyta</taxon>
        <taxon>Tracheophyta</taxon>
        <taxon>Spermatophyta</taxon>
        <taxon>Magnoliopsida</taxon>
        <taxon>Liliopsida</taxon>
        <taxon>Poales</taxon>
        <taxon>Poaceae</taxon>
        <taxon>BOP clade</taxon>
        <taxon>Oryzoideae</taxon>
        <taxon>Oryzeae</taxon>
        <taxon>Oryzinae</taxon>
        <taxon>Oryza</taxon>
    </lineage>
</organism>
<accession>A0A0E0NFS1</accession>
<proteinExistence type="predicted"/>
<reference evidence="3" key="1">
    <citation type="submission" date="2013-06" db="EMBL/GenBank/DDBJ databases">
        <authorList>
            <person name="Zhao Q."/>
        </authorList>
    </citation>
    <scope>NUCLEOTIDE SEQUENCE</scope>
    <source>
        <strain evidence="3">cv. W1943</strain>
    </source>
</reference>
<feature type="compositionally biased region" description="Acidic residues" evidence="1">
    <location>
        <begin position="116"/>
        <end position="134"/>
    </location>
</feature>
<protein>
    <submittedName>
        <fullName evidence="2">Uncharacterized protein</fullName>
    </submittedName>
</protein>
<dbReference type="Gramene" id="ORUFI02G19830.1">
    <property type="protein sequence ID" value="ORUFI02G19830.1"/>
    <property type="gene ID" value="ORUFI02G19830"/>
</dbReference>
<evidence type="ECO:0000313" key="2">
    <source>
        <dbReference type="EnsemblPlants" id="ORUFI02G19830.1"/>
    </source>
</evidence>
<feature type="region of interest" description="Disordered" evidence="1">
    <location>
        <begin position="105"/>
        <end position="134"/>
    </location>
</feature>
<sequence length="134" mass="13893">MATAAHFVDDEWNVKRPKCPFLQLHLHPPASIVVAGLILKLHHCYHHPSQPQSPPLPSCATSSASVAVVGLIHSIRRRCPPQLPQPSHTPASACATATALASATIGPTERVAGGGDGEDAEVTEEDGSGIGDGD</sequence>
<evidence type="ECO:0000256" key="1">
    <source>
        <dbReference type="SAM" id="MobiDB-lite"/>
    </source>
</evidence>
<keyword evidence="3" id="KW-1185">Reference proteome</keyword>